<accession>A0AAW1E4U8</accession>
<dbReference type="Proteomes" id="UP001488805">
    <property type="component" value="Unassembled WGS sequence"/>
</dbReference>
<sequence length="94" mass="10702">MLPKVKKELDRMEASGVIEPVKEPTEWCAPMVAVPKKNKEQPRICVDLKRLNKSVKREKFIMPTIDDILPKLAGAKVFSLLDAASGFWQIPQRE</sequence>
<evidence type="ECO:0000313" key="2">
    <source>
        <dbReference type="Proteomes" id="UP001488805"/>
    </source>
</evidence>
<organism evidence="1 2">
    <name type="scientific">Zoarces viviparus</name>
    <name type="common">Viviparous eelpout</name>
    <name type="synonym">Blennius viviparus</name>
    <dbReference type="NCBI Taxonomy" id="48416"/>
    <lineage>
        <taxon>Eukaryota</taxon>
        <taxon>Metazoa</taxon>
        <taxon>Chordata</taxon>
        <taxon>Craniata</taxon>
        <taxon>Vertebrata</taxon>
        <taxon>Euteleostomi</taxon>
        <taxon>Actinopterygii</taxon>
        <taxon>Neopterygii</taxon>
        <taxon>Teleostei</taxon>
        <taxon>Neoteleostei</taxon>
        <taxon>Acanthomorphata</taxon>
        <taxon>Eupercaria</taxon>
        <taxon>Perciformes</taxon>
        <taxon>Cottioidei</taxon>
        <taxon>Zoarcales</taxon>
        <taxon>Zoarcidae</taxon>
        <taxon>Zoarcinae</taxon>
        <taxon>Zoarces</taxon>
    </lineage>
</organism>
<keyword evidence="2" id="KW-1185">Reference proteome</keyword>
<protein>
    <recommendedName>
        <fullName evidence="3">Reverse transcriptase</fullName>
    </recommendedName>
</protein>
<dbReference type="InterPro" id="IPR043502">
    <property type="entry name" value="DNA/RNA_pol_sf"/>
</dbReference>
<comment type="caution">
    <text evidence="1">The sequence shown here is derived from an EMBL/GenBank/DDBJ whole genome shotgun (WGS) entry which is preliminary data.</text>
</comment>
<name>A0AAW1E4U8_ZOAVI</name>
<dbReference type="Gene3D" id="3.10.10.10">
    <property type="entry name" value="HIV Type 1 Reverse Transcriptase, subunit A, domain 1"/>
    <property type="match status" value="1"/>
</dbReference>
<dbReference type="SUPFAM" id="SSF56672">
    <property type="entry name" value="DNA/RNA polymerases"/>
    <property type="match status" value="1"/>
</dbReference>
<dbReference type="PANTHER" id="PTHR37984:SF8">
    <property type="entry name" value="CCHC-TYPE DOMAIN-CONTAINING PROTEIN"/>
    <property type="match status" value="1"/>
</dbReference>
<gene>
    <name evidence="1" type="ORF">VZT92_022896</name>
</gene>
<dbReference type="EMBL" id="JBCEZU010000538">
    <property type="protein sequence ID" value="KAK9517531.1"/>
    <property type="molecule type" value="Genomic_DNA"/>
</dbReference>
<dbReference type="AlphaFoldDB" id="A0AAW1E4U8"/>
<evidence type="ECO:0008006" key="3">
    <source>
        <dbReference type="Google" id="ProtNLM"/>
    </source>
</evidence>
<dbReference type="InterPro" id="IPR043128">
    <property type="entry name" value="Rev_trsase/Diguanyl_cyclase"/>
</dbReference>
<dbReference type="Gene3D" id="3.30.70.270">
    <property type="match status" value="1"/>
</dbReference>
<evidence type="ECO:0000313" key="1">
    <source>
        <dbReference type="EMBL" id="KAK9517531.1"/>
    </source>
</evidence>
<dbReference type="CDD" id="cd01647">
    <property type="entry name" value="RT_LTR"/>
    <property type="match status" value="1"/>
</dbReference>
<dbReference type="PANTHER" id="PTHR37984">
    <property type="entry name" value="PROTEIN CBG26694"/>
    <property type="match status" value="1"/>
</dbReference>
<proteinExistence type="predicted"/>
<dbReference type="InterPro" id="IPR050951">
    <property type="entry name" value="Retrovirus_Pol_polyprotein"/>
</dbReference>
<reference evidence="1 2" key="1">
    <citation type="journal article" date="2024" name="Genome Biol. Evol.">
        <title>Chromosome-level genome assembly of the viviparous eelpout Zoarces viviparus.</title>
        <authorList>
            <person name="Fuhrmann N."/>
            <person name="Brasseur M.V."/>
            <person name="Bakowski C.E."/>
            <person name="Podsiadlowski L."/>
            <person name="Prost S."/>
            <person name="Krehenwinkel H."/>
            <person name="Mayer C."/>
        </authorList>
    </citation>
    <scope>NUCLEOTIDE SEQUENCE [LARGE SCALE GENOMIC DNA]</scope>
    <source>
        <strain evidence="1">NO-MEL_2022_Ind0_liver</strain>
    </source>
</reference>